<feature type="compositionally biased region" description="Polar residues" evidence="1">
    <location>
        <begin position="27"/>
        <end position="37"/>
    </location>
</feature>
<reference evidence="5 6" key="1">
    <citation type="submission" date="2018-10" db="EMBL/GenBank/DDBJ databases">
        <title>Fifty Aureobasidium pullulans genomes reveal a recombining polyextremotolerant generalist.</title>
        <authorList>
            <person name="Gostincar C."/>
            <person name="Turk M."/>
            <person name="Zajc J."/>
            <person name="Gunde-Cimerman N."/>
        </authorList>
    </citation>
    <scope>NUCLEOTIDE SEQUENCE [LARGE SCALE GENOMIC DNA]</scope>
    <source>
        <strain evidence="3 6">EXF-10751</strain>
        <strain evidence="2 7">EXF-11013</strain>
        <strain evidence="4 5">EXF-3519</strain>
    </source>
</reference>
<accession>A0A4S8ZK97</accession>
<dbReference type="EMBL" id="QZBS01000741">
    <property type="protein sequence ID" value="THZ57822.1"/>
    <property type="molecule type" value="Genomic_DNA"/>
</dbReference>
<comment type="caution">
    <text evidence="3">The sequence shown here is derived from an EMBL/GenBank/DDBJ whole genome shotgun (WGS) entry which is preliminary data.</text>
</comment>
<evidence type="ECO:0000313" key="7">
    <source>
        <dbReference type="Proteomes" id="UP000310687"/>
    </source>
</evidence>
<dbReference type="Proteomes" id="UP000310421">
    <property type="component" value="Unassembled WGS sequence"/>
</dbReference>
<dbReference type="AlphaFoldDB" id="A0A4S8ZK97"/>
<feature type="compositionally biased region" description="Polar residues" evidence="1">
    <location>
        <begin position="251"/>
        <end position="260"/>
    </location>
</feature>
<feature type="compositionally biased region" description="Basic and acidic residues" evidence="1">
    <location>
        <begin position="202"/>
        <end position="220"/>
    </location>
</feature>
<evidence type="ECO:0000313" key="5">
    <source>
        <dbReference type="Proteomes" id="UP000309734"/>
    </source>
</evidence>
<feature type="region of interest" description="Disordered" evidence="1">
    <location>
        <begin position="317"/>
        <end position="343"/>
    </location>
</feature>
<feature type="compositionally biased region" description="Basic and acidic residues" evidence="1">
    <location>
        <begin position="334"/>
        <end position="343"/>
    </location>
</feature>
<feature type="region of interest" description="Disordered" evidence="1">
    <location>
        <begin position="1"/>
        <end position="37"/>
    </location>
</feature>
<dbReference type="EMBL" id="QZAL01000100">
    <property type="protein sequence ID" value="THW38820.1"/>
    <property type="molecule type" value="Genomic_DNA"/>
</dbReference>
<sequence>MPCKRPKLPKPTFHCVSPANEPGKHGSNPQSSFQGTPFHTESSNIWVGYRDSPGKKYLGVFPSFQEMVGLCRANVLTKTNNAFPRFLMPTSDNGKWQEDESGNLPIRDVCCTACRKENGACEALTLDFIPVTIPPGNVVKAYLLAYTFYLKGEKMVALVWHSGNGYHFFQKTDGSLSRTLSLHSSHICTTRPVPLPYRSKSIPRDSSDPRTPDGDFDRSYPNDAGDDSSLTDFDSVEPEVTKAPVTPRMSLRSSQSSLPQGSAIRAAVPSLPVPLPNQIPQSRKRGCVVLDLTEEDESPRVKKERLESPELLAHTVPYITPPTTHPSAPSNAPSEDRSSMTRSARENLANDYGRMCAQIAQERSMRVFELPKMIDFKRRMIQAVRTGDESALYSIYGEVQGFFATID</sequence>
<name>A0A4S8ZK97_AURPU</name>
<gene>
    <name evidence="4" type="ORF">D6C85_10377</name>
    <name evidence="3" type="ORF">D6D20_01304</name>
    <name evidence="2" type="ORF">D6D22_06574</name>
</gene>
<evidence type="ECO:0000256" key="1">
    <source>
        <dbReference type="SAM" id="MobiDB-lite"/>
    </source>
</evidence>
<protein>
    <submittedName>
        <fullName evidence="3">Uncharacterized protein</fullName>
    </submittedName>
</protein>
<dbReference type="EMBL" id="QZAN01000007">
    <property type="protein sequence ID" value="THW66468.1"/>
    <property type="molecule type" value="Genomic_DNA"/>
</dbReference>
<evidence type="ECO:0000313" key="2">
    <source>
        <dbReference type="EMBL" id="THW38820.1"/>
    </source>
</evidence>
<organism evidence="3 6">
    <name type="scientific">Aureobasidium pullulans</name>
    <name type="common">Black yeast</name>
    <name type="synonym">Pullularia pullulans</name>
    <dbReference type="NCBI Taxonomy" id="5580"/>
    <lineage>
        <taxon>Eukaryota</taxon>
        <taxon>Fungi</taxon>
        <taxon>Dikarya</taxon>
        <taxon>Ascomycota</taxon>
        <taxon>Pezizomycotina</taxon>
        <taxon>Dothideomycetes</taxon>
        <taxon>Dothideomycetidae</taxon>
        <taxon>Dothideales</taxon>
        <taxon>Saccotheciaceae</taxon>
        <taxon>Aureobasidium</taxon>
    </lineage>
</organism>
<proteinExistence type="predicted"/>
<feature type="region of interest" description="Disordered" evidence="1">
    <location>
        <begin position="193"/>
        <end position="262"/>
    </location>
</feature>
<dbReference type="Proteomes" id="UP000310687">
    <property type="component" value="Unassembled WGS sequence"/>
</dbReference>
<evidence type="ECO:0000313" key="4">
    <source>
        <dbReference type="EMBL" id="THZ57822.1"/>
    </source>
</evidence>
<evidence type="ECO:0000313" key="3">
    <source>
        <dbReference type="EMBL" id="THW66468.1"/>
    </source>
</evidence>
<dbReference type="Proteomes" id="UP000309734">
    <property type="component" value="Unassembled WGS sequence"/>
</dbReference>
<evidence type="ECO:0000313" key="6">
    <source>
        <dbReference type="Proteomes" id="UP000310421"/>
    </source>
</evidence>